<organism evidence="10 11">
    <name type="scientific">Mycolicibacterium wolinskyi</name>
    <dbReference type="NCBI Taxonomy" id="59750"/>
    <lineage>
        <taxon>Bacteria</taxon>
        <taxon>Bacillati</taxon>
        <taxon>Actinomycetota</taxon>
        <taxon>Actinomycetes</taxon>
        <taxon>Mycobacteriales</taxon>
        <taxon>Mycobacteriaceae</taxon>
        <taxon>Mycolicibacterium</taxon>
    </lineage>
</organism>
<dbReference type="STRING" id="59750.AWC31_05160"/>
<evidence type="ECO:0000256" key="8">
    <source>
        <dbReference type="SAM" id="MobiDB-lite"/>
    </source>
</evidence>
<dbReference type="Proteomes" id="UP000070612">
    <property type="component" value="Unassembled WGS sequence"/>
</dbReference>
<keyword evidence="6 7" id="KW-0472">Membrane</keyword>
<evidence type="ECO:0000256" key="6">
    <source>
        <dbReference type="ARBA" id="ARBA00023136"/>
    </source>
</evidence>
<evidence type="ECO:0000259" key="9">
    <source>
        <dbReference type="PROSITE" id="PS50928"/>
    </source>
</evidence>
<dbReference type="InterPro" id="IPR010065">
    <property type="entry name" value="AA_ABC_transptr_permease_3TM"/>
</dbReference>
<dbReference type="GO" id="GO:0022857">
    <property type="term" value="F:transmembrane transporter activity"/>
    <property type="evidence" value="ECO:0007669"/>
    <property type="project" value="InterPro"/>
</dbReference>
<comment type="similarity">
    <text evidence="7">Belongs to the binding-protein-dependent transport system permease family.</text>
</comment>
<dbReference type="CDD" id="cd06261">
    <property type="entry name" value="TM_PBP2"/>
    <property type="match status" value="1"/>
</dbReference>
<gene>
    <name evidence="10" type="ORF">AFM11_17640</name>
</gene>
<evidence type="ECO:0000313" key="11">
    <source>
        <dbReference type="Proteomes" id="UP000070612"/>
    </source>
</evidence>
<reference evidence="10 11" key="1">
    <citation type="submission" date="2015-07" db="EMBL/GenBank/DDBJ databases">
        <title>A draft genome sequence of Mycobacterium wolinskyi.</title>
        <authorList>
            <person name="de Man T.J."/>
            <person name="Perry K.A."/>
            <person name="Coulliette A.D."/>
            <person name="Jensen B."/>
            <person name="Toney N.C."/>
            <person name="Limbago B.M."/>
            <person name="Noble-Wang J."/>
        </authorList>
    </citation>
    <scope>NUCLEOTIDE SEQUENCE [LARGE SCALE GENOMIC DNA]</scope>
    <source>
        <strain evidence="10 11">CDC_01</strain>
    </source>
</reference>
<keyword evidence="4 7" id="KW-0812">Transmembrane</keyword>
<evidence type="ECO:0000256" key="7">
    <source>
        <dbReference type="RuleBase" id="RU363032"/>
    </source>
</evidence>
<dbReference type="SUPFAM" id="SSF161098">
    <property type="entry name" value="MetI-like"/>
    <property type="match status" value="1"/>
</dbReference>
<feature type="transmembrane region" description="Helical" evidence="7">
    <location>
        <begin position="237"/>
        <end position="262"/>
    </location>
</feature>
<protein>
    <submittedName>
        <fullName evidence="10">Glutamate ABC transporter permease</fullName>
    </submittedName>
</protein>
<dbReference type="InterPro" id="IPR035906">
    <property type="entry name" value="MetI-like_sf"/>
</dbReference>
<accession>A0A132PKP1</accession>
<dbReference type="GO" id="GO:0043190">
    <property type="term" value="C:ATP-binding cassette (ABC) transporter complex"/>
    <property type="evidence" value="ECO:0007669"/>
    <property type="project" value="InterPro"/>
</dbReference>
<dbReference type="NCBIfam" id="TIGR01726">
    <property type="entry name" value="HEQRo_perm_3TM"/>
    <property type="match status" value="1"/>
</dbReference>
<name>A0A132PKP1_9MYCO</name>
<dbReference type="PROSITE" id="PS50928">
    <property type="entry name" value="ABC_TM1"/>
    <property type="match status" value="1"/>
</dbReference>
<evidence type="ECO:0000256" key="1">
    <source>
        <dbReference type="ARBA" id="ARBA00004651"/>
    </source>
</evidence>
<keyword evidence="11" id="KW-1185">Reference proteome</keyword>
<feature type="transmembrane region" description="Helical" evidence="7">
    <location>
        <begin position="61"/>
        <end position="90"/>
    </location>
</feature>
<feature type="transmembrane region" description="Helical" evidence="7">
    <location>
        <begin position="138"/>
        <end position="159"/>
    </location>
</feature>
<dbReference type="Gene3D" id="1.10.3720.10">
    <property type="entry name" value="MetI-like"/>
    <property type="match status" value="1"/>
</dbReference>
<keyword evidence="3" id="KW-1003">Cell membrane</keyword>
<keyword evidence="2 7" id="KW-0813">Transport</keyword>
<dbReference type="PANTHER" id="PTHR30614:SF21">
    <property type="entry name" value="AMINO ACID ABC TRANSPORTER PERMEASE"/>
    <property type="match status" value="1"/>
</dbReference>
<keyword evidence="5 7" id="KW-1133">Transmembrane helix</keyword>
<dbReference type="InterPro" id="IPR000515">
    <property type="entry name" value="MetI-like"/>
</dbReference>
<dbReference type="GO" id="GO:0006865">
    <property type="term" value="P:amino acid transport"/>
    <property type="evidence" value="ECO:0007669"/>
    <property type="project" value="TreeGrafter"/>
</dbReference>
<evidence type="ECO:0000256" key="5">
    <source>
        <dbReference type="ARBA" id="ARBA00022989"/>
    </source>
</evidence>
<dbReference type="InterPro" id="IPR043429">
    <property type="entry name" value="ArtM/GltK/GlnP/TcyL/YhdX-like"/>
</dbReference>
<evidence type="ECO:0000256" key="2">
    <source>
        <dbReference type="ARBA" id="ARBA00022448"/>
    </source>
</evidence>
<feature type="transmembrane region" description="Helical" evidence="7">
    <location>
        <begin position="102"/>
        <end position="126"/>
    </location>
</feature>
<comment type="caution">
    <text evidence="10">The sequence shown here is derived from an EMBL/GenBank/DDBJ whole genome shotgun (WGS) entry which is preliminary data.</text>
</comment>
<comment type="subcellular location">
    <subcellularLocation>
        <location evidence="1 7">Cell membrane</location>
        <topology evidence="1 7">Multi-pass membrane protein</topology>
    </subcellularLocation>
</comment>
<dbReference type="EMBL" id="LGTW01000011">
    <property type="protein sequence ID" value="KWX22911.1"/>
    <property type="molecule type" value="Genomic_DNA"/>
</dbReference>
<feature type="transmembrane region" description="Helical" evidence="7">
    <location>
        <begin position="20"/>
        <end position="41"/>
    </location>
</feature>
<dbReference type="RefSeq" id="WP_067851412.1">
    <property type="nucleotide sequence ID" value="NZ_LGTW01000011.1"/>
</dbReference>
<evidence type="ECO:0000313" key="10">
    <source>
        <dbReference type="EMBL" id="KWX22911.1"/>
    </source>
</evidence>
<proteinExistence type="inferred from homology"/>
<dbReference type="PANTHER" id="PTHR30614">
    <property type="entry name" value="MEMBRANE COMPONENT OF AMINO ACID ABC TRANSPORTER"/>
    <property type="match status" value="1"/>
</dbReference>
<dbReference type="PATRIC" id="fig|59750.3.peg.883"/>
<feature type="transmembrane region" description="Helical" evidence="7">
    <location>
        <begin position="188"/>
        <end position="209"/>
    </location>
</feature>
<dbReference type="Pfam" id="PF00528">
    <property type="entry name" value="BPD_transp_1"/>
    <property type="match status" value="1"/>
</dbReference>
<feature type="region of interest" description="Disordered" evidence="8">
    <location>
        <begin position="282"/>
        <end position="303"/>
    </location>
</feature>
<evidence type="ECO:0000256" key="4">
    <source>
        <dbReference type="ARBA" id="ARBA00022692"/>
    </source>
</evidence>
<sequence>MSGSVLFDAPGPRARARNHVLTALTVLITGAVIAFVVYQLWNRDQLEAAKWKPFLTSDLWMTYVLPGVQGTLTAAAVSIVLALALGLILGVGRLAPIGPIRWVSAVIVEFFRAVPVLIMMIFAYFLYATYDVFPSKHLALAGVITGLTLYNGAVIAEIVRAGVSSLPRGQSEAAWSLGLSWTQTMRMILLPQAITAMLPVLISQLVVVLKDTAIGYQITFVEMVRQGTNIGSSYGNYLPALIVIAILMITVNFALSALATNIERRLRSSRRAPTPLAAEAIEQEGAPGAHVELAATGEQSRGT</sequence>
<evidence type="ECO:0000256" key="3">
    <source>
        <dbReference type="ARBA" id="ARBA00022475"/>
    </source>
</evidence>
<dbReference type="AlphaFoldDB" id="A0A132PKP1"/>
<feature type="domain" description="ABC transmembrane type-1" evidence="9">
    <location>
        <begin position="68"/>
        <end position="259"/>
    </location>
</feature>